<organism evidence="2 3">
    <name type="scientific">Clostridium kluyveri</name>
    <dbReference type="NCBI Taxonomy" id="1534"/>
    <lineage>
        <taxon>Bacteria</taxon>
        <taxon>Bacillati</taxon>
        <taxon>Bacillota</taxon>
        <taxon>Clostridia</taxon>
        <taxon>Eubacteriales</taxon>
        <taxon>Clostridiaceae</taxon>
        <taxon>Clostridium</taxon>
    </lineage>
</organism>
<dbReference type="Pfam" id="PF14239">
    <property type="entry name" value="RRXRR"/>
    <property type="match status" value="1"/>
</dbReference>
<dbReference type="CDD" id="cd00085">
    <property type="entry name" value="HNHc"/>
    <property type="match status" value="1"/>
</dbReference>
<keyword evidence="2" id="KW-0255">Endonuclease</keyword>
<keyword evidence="2" id="KW-0540">Nuclease</keyword>
<sequence length="413" mass="48997">MIKNNNYAFVIDNKGNKLSPCKINKAWYLIRKNKAIQVNKYPMVIQLKREIKDKEDESEFVCGIDDGSLHVGIGIIQKCKTKNKVIFKGTIEQRQDVKHLMDIRRDYRRYHRYHKRYRPKKFNNRANSKRKNRIAPSIKQKKDAILRVINKLNKYINITEYHLEDVAIDIRALIEGKKLYKWQYQKSNRLDENIRKSVILRDGCECMECGKSSCVLEVHHVVPRRLHGNNNLSNLITLCSECHQKTEGKEELFIKHYQDMIKGKNIRFDYAQHVMQGKTYLRKELSKLAKLILTTGGDTANKRIDWNIEKNHSNDALVITDLKINSDDCNIKNWAIKLMRRKSKANIENLQGFKHRDLIKYTKKNGENYIGYITALYPKKKQCNITTIEERILKRYGIKSCKLLWRFNKIYWF</sequence>
<dbReference type="AlphaFoldDB" id="A0A1L5F822"/>
<dbReference type="InterPro" id="IPR047693">
    <property type="entry name" value="RNA-guided_IscB-like"/>
</dbReference>
<dbReference type="SMART" id="SM00507">
    <property type="entry name" value="HNHc"/>
    <property type="match status" value="1"/>
</dbReference>
<dbReference type="GO" id="GO:0003676">
    <property type="term" value="F:nucleic acid binding"/>
    <property type="evidence" value="ECO:0007669"/>
    <property type="project" value="InterPro"/>
</dbReference>
<dbReference type="NCBIfam" id="NF040563">
    <property type="entry name" value="guided_IscB"/>
    <property type="match status" value="1"/>
</dbReference>
<keyword evidence="2" id="KW-0378">Hydrolase</keyword>
<reference evidence="2 3" key="1">
    <citation type="submission" date="2016-12" db="EMBL/GenBank/DDBJ databases">
        <title>Complete genome sequence of Clostridium kluyveri JZZ isolated from the pit mud of a Chinese flavor liquor-making factory.</title>
        <authorList>
            <person name="Wang Y."/>
        </authorList>
    </citation>
    <scope>NUCLEOTIDE SEQUENCE [LARGE SCALE GENOMIC DNA]</scope>
    <source>
        <strain evidence="2 3">JZZ</strain>
    </source>
</reference>
<dbReference type="OrthoDB" id="9779761at2"/>
<protein>
    <submittedName>
        <fullName evidence="2">HNH endonuclease</fullName>
    </submittedName>
</protein>
<evidence type="ECO:0000313" key="3">
    <source>
        <dbReference type="Proteomes" id="UP000184604"/>
    </source>
</evidence>
<feature type="domain" description="HNH nuclease" evidence="1">
    <location>
        <begin position="193"/>
        <end position="244"/>
    </location>
</feature>
<dbReference type="InterPro" id="IPR025938">
    <property type="entry name" value="RRXRR_dom"/>
</dbReference>
<accession>A0A1L5F822</accession>
<name>A0A1L5F822_CLOKL</name>
<evidence type="ECO:0000313" key="2">
    <source>
        <dbReference type="EMBL" id="APM39137.1"/>
    </source>
</evidence>
<dbReference type="Pfam" id="PF01844">
    <property type="entry name" value="HNH"/>
    <property type="match status" value="1"/>
</dbReference>
<dbReference type="RefSeq" id="WP_073538773.1">
    <property type="nucleotide sequence ID" value="NZ_CP018335.1"/>
</dbReference>
<dbReference type="Gene3D" id="1.10.30.50">
    <property type="match status" value="1"/>
</dbReference>
<dbReference type="GO" id="GO:0004519">
    <property type="term" value="F:endonuclease activity"/>
    <property type="evidence" value="ECO:0007669"/>
    <property type="project" value="UniProtKB-KW"/>
</dbReference>
<evidence type="ECO:0000259" key="1">
    <source>
        <dbReference type="SMART" id="SM00507"/>
    </source>
</evidence>
<dbReference type="EMBL" id="CP018335">
    <property type="protein sequence ID" value="APM39137.1"/>
    <property type="molecule type" value="Genomic_DNA"/>
</dbReference>
<dbReference type="GO" id="GO:0008270">
    <property type="term" value="F:zinc ion binding"/>
    <property type="evidence" value="ECO:0007669"/>
    <property type="project" value="InterPro"/>
</dbReference>
<dbReference type="InterPro" id="IPR003615">
    <property type="entry name" value="HNH_nuc"/>
</dbReference>
<gene>
    <name evidence="2" type="ORF">BS101_10460</name>
</gene>
<dbReference type="Proteomes" id="UP000184604">
    <property type="component" value="Chromosome"/>
</dbReference>
<dbReference type="InterPro" id="IPR002711">
    <property type="entry name" value="HNH"/>
</dbReference>
<proteinExistence type="predicted"/>